<accession>V8QVC3</accession>
<dbReference type="SUPFAM" id="SSF46785">
    <property type="entry name" value="Winged helix' DNA-binding domain"/>
    <property type="match status" value="1"/>
</dbReference>
<reference evidence="6 7" key="1">
    <citation type="journal article" date="2014" name="Genome Announc.">
        <title>Draft Genome Sequence of Advenella kashmirensis Strain W13003, a Polycyclic Aromatic Hydrocarbon-Degrading Bacterium.</title>
        <authorList>
            <person name="Wang X."/>
            <person name="Jin D."/>
            <person name="Zhou L."/>
            <person name="Wu L."/>
            <person name="An W."/>
            <person name="Zhao L."/>
        </authorList>
    </citation>
    <scope>NUCLEOTIDE SEQUENCE [LARGE SCALE GENOMIC DNA]</scope>
    <source>
        <strain evidence="6 7">W13003</strain>
    </source>
</reference>
<proteinExistence type="predicted"/>
<dbReference type="PANTHER" id="PTHR30136">
    <property type="entry name" value="HELIX-TURN-HELIX TRANSCRIPTIONAL REGULATOR, ICLR FAMILY"/>
    <property type="match status" value="1"/>
</dbReference>
<dbReference type="InterPro" id="IPR036390">
    <property type="entry name" value="WH_DNA-bd_sf"/>
</dbReference>
<dbReference type="Gene3D" id="3.30.450.40">
    <property type="match status" value="1"/>
</dbReference>
<dbReference type="Gene3D" id="1.10.10.10">
    <property type="entry name" value="Winged helix-like DNA-binding domain superfamily/Winged helix DNA-binding domain"/>
    <property type="match status" value="1"/>
</dbReference>
<evidence type="ECO:0000313" key="6">
    <source>
        <dbReference type="EMBL" id="ETF03308.1"/>
    </source>
</evidence>
<dbReference type="AlphaFoldDB" id="V8QVC3"/>
<dbReference type="eggNOG" id="COG1414">
    <property type="taxonomic scope" value="Bacteria"/>
</dbReference>
<evidence type="ECO:0000259" key="5">
    <source>
        <dbReference type="PROSITE" id="PS51078"/>
    </source>
</evidence>
<feature type="domain" description="HTH iclR-type" evidence="4">
    <location>
        <begin position="7"/>
        <end position="67"/>
    </location>
</feature>
<evidence type="ECO:0000256" key="1">
    <source>
        <dbReference type="ARBA" id="ARBA00023015"/>
    </source>
</evidence>
<dbReference type="InterPro" id="IPR050707">
    <property type="entry name" value="HTH_MetabolicPath_Reg"/>
</dbReference>
<keyword evidence="7" id="KW-1185">Reference proteome</keyword>
<dbReference type="InterPro" id="IPR005471">
    <property type="entry name" value="Tscrpt_reg_IclR_N"/>
</dbReference>
<protein>
    <submittedName>
        <fullName evidence="6">IclR family transcriptional regulator</fullName>
    </submittedName>
</protein>
<keyword evidence="1" id="KW-0805">Transcription regulation</keyword>
<dbReference type="PROSITE" id="PS51077">
    <property type="entry name" value="HTH_ICLR"/>
    <property type="match status" value="1"/>
</dbReference>
<dbReference type="SMART" id="SM00346">
    <property type="entry name" value="HTH_ICLR"/>
    <property type="match status" value="1"/>
</dbReference>
<dbReference type="GO" id="GO:0045892">
    <property type="term" value="P:negative regulation of DNA-templated transcription"/>
    <property type="evidence" value="ECO:0007669"/>
    <property type="project" value="TreeGrafter"/>
</dbReference>
<dbReference type="GO" id="GO:0003700">
    <property type="term" value="F:DNA-binding transcription factor activity"/>
    <property type="evidence" value="ECO:0007669"/>
    <property type="project" value="TreeGrafter"/>
</dbReference>
<dbReference type="RefSeq" id="WP_024005162.1">
    <property type="nucleotide sequence ID" value="NZ_KI650979.1"/>
</dbReference>
<evidence type="ECO:0000313" key="7">
    <source>
        <dbReference type="Proteomes" id="UP000018733"/>
    </source>
</evidence>
<dbReference type="Pfam" id="PF09339">
    <property type="entry name" value="HTH_IclR"/>
    <property type="match status" value="1"/>
</dbReference>
<evidence type="ECO:0000256" key="2">
    <source>
        <dbReference type="ARBA" id="ARBA00023125"/>
    </source>
</evidence>
<name>V8QVC3_9BURK</name>
<dbReference type="Proteomes" id="UP000018733">
    <property type="component" value="Unassembled WGS sequence"/>
</dbReference>
<dbReference type="InterPro" id="IPR014757">
    <property type="entry name" value="Tscrpt_reg_IclR_C"/>
</dbReference>
<dbReference type="PROSITE" id="PS51078">
    <property type="entry name" value="ICLR_ED"/>
    <property type="match status" value="1"/>
</dbReference>
<dbReference type="InterPro" id="IPR029016">
    <property type="entry name" value="GAF-like_dom_sf"/>
</dbReference>
<dbReference type="GO" id="GO:0003677">
    <property type="term" value="F:DNA binding"/>
    <property type="evidence" value="ECO:0007669"/>
    <property type="project" value="UniProtKB-KW"/>
</dbReference>
<dbReference type="PANTHER" id="PTHR30136:SF24">
    <property type="entry name" value="HTH-TYPE TRANSCRIPTIONAL REPRESSOR ALLR"/>
    <property type="match status" value="1"/>
</dbReference>
<dbReference type="EMBL" id="AYXT01000009">
    <property type="protein sequence ID" value="ETF03308.1"/>
    <property type="molecule type" value="Genomic_DNA"/>
</dbReference>
<feature type="domain" description="IclR-ED" evidence="5">
    <location>
        <begin position="68"/>
        <end position="248"/>
    </location>
</feature>
<dbReference type="PATRIC" id="fig|1424334.3.peg.2208"/>
<evidence type="ECO:0000256" key="3">
    <source>
        <dbReference type="ARBA" id="ARBA00023163"/>
    </source>
</evidence>
<gene>
    <name evidence="6" type="ORF">W822_10970</name>
</gene>
<sequence>MLSQSDKGGADRVLYILSVFAKIERPVTVAELITLTALPQSTLYRQLTLLKKWGFVFEVQGEYMPGPRCLPLAWGFNHSSFLLQHARKDMLALSTQTGESVGILVAVEDVAVCLDMVESTSSLRCSFVKGRSLPLIRGASAKSLLAFLPPAKQQAVVQQAIAQGLLNTAQAEQLKADVITVQQHGYAVSEGEVDDGVWGVSAPLFQHKNSALGVITLMAPTARASPRAQQLIHATVRAASSISSTLAALLD</sequence>
<keyword evidence="3" id="KW-0804">Transcription</keyword>
<dbReference type="STRING" id="1424334.W822_10970"/>
<dbReference type="SUPFAM" id="SSF55781">
    <property type="entry name" value="GAF domain-like"/>
    <property type="match status" value="1"/>
</dbReference>
<dbReference type="HOGENOM" id="CLU_062618_4_4_4"/>
<dbReference type="Pfam" id="PF01614">
    <property type="entry name" value="IclR_C"/>
    <property type="match status" value="1"/>
</dbReference>
<keyword evidence="2" id="KW-0238">DNA-binding</keyword>
<dbReference type="InterPro" id="IPR036388">
    <property type="entry name" value="WH-like_DNA-bd_sf"/>
</dbReference>
<organism evidence="6 7">
    <name type="scientific">Advenella kashmirensis W13003</name>
    <dbReference type="NCBI Taxonomy" id="1424334"/>
    <lineage>
        <taxon>Bacteria</taxon>
        <taxon>Pseudomonadati</taxon>
        <taxon>Pseudomonadota</taxon>
        <taxon>Betaproteobacteria</taxon>
        <taxon>Burkholderiales</taxon>
        <taxon>Alcaligenaceae</taxon>
    </lineage>
</organism>
<comment type="caution">
    <text evidence="6">The sequence shown here is derived from an EMBL/GenBank/DDBJ whole genome shotgun (WGS) entry which is preliminary data.</text>
</comment>
<dbReference type="OrthoDB" id="9807558at2"/>
<evidence type="ECO:0000259" key="4">
    <source>
        <dbReference type="PROSITE" id="PS51077"/>
    </source>
</evidence>